<name>A0ABX1FXJ5_9PSEU</name>
<dbReference type="Gene3D" id="1.25.40.10">
    <property type="entry name" value="Tetratricopeptide repeat domain"/>
    <property type="match status" value="1"/>
</dbReference>
<dbReference type="Proteomes" id="UP001515943">
    <property type="component" value="Unassembled WGS sequence"/>
</dbReference>
<accession>A0ABX1FXJ5</accession>
<dbReference type="SUPFAM" id="SSF48452">
    <property type="entry name" value="TPR-like"/>
    <property type="match status" value="1"/>
</dbReference>
<gene>
    <name evidence="1" type="ORF">FXN61_46540</name>
</gene>
<dbReference type="EMBL" id="VSRL01000419">
    <property type="protein sequence ID" value="NKE63775.1"/>
    <property type="molecule type" value="Genomic_DNA"/>
</dbReference>
<protein>
    <submittedName>
        <fullName evidence="1">Tetratricopeptide repeat protein</fullName>
    </submittedName>
</protein>
<sequence>MRRLGLLDVSSFGGWVVAPLLGSSWHDAEEVVERLVDAQLLDVSTTDDNGSLRYQIHDLIRAFARERGEAEETVDTIRTAAARAAECWLGLVQVAGSRMPHATLDTIRTPVLDQYIEADHVEEIVADPEAWFDAEQTGLVGVVERVSELDLTDIATRLAATLCSSRFSVRNLFGQWWRTHTAALAAARRAGDRRGEARLLAGLGWLRYEQDRFDEAAGYYEQALVAYEHSDDRRGQAVTRTRARAARPRCA</sequence>
<evidence type="ECO:0000313" key="2">
    <source>
        <dbReference type="Proteomes" id="UP001515943"/>
    </source>
</evidence>
<evidence type="ECO:0000313" key="1">
    <source>
        <dbReference type="EMBL" id="NKE63775.1"/>
    </source>
</evidence>
<reference evidence="1 2" key="1">
    <citation type="submission" date="2019-08" db="EMBL/GenBank/DDBJ databases">
        <title>Lentzea from Indian Himalayas.</title>
        <authorList>
            <person name="Mandal S."/>
            <person name="Mallick Gupta A."/>
            <person name="Maiti P.K."/>
            <person name="Sarkar J."/>
            <person name="Mandal S."/>
        </authorList>
    </citation>
    <scope>NUCLEOTIDE SEQUENCE [LARGE SCALE GENOMIC DNA]</scope>
    <source>
        <strain evidence="1 2">PSKA42</strain>
    </source>
</reference>
<proteinExistence type="predicted"/>
<organism evidence="1 2">
    <name type="scientific">Lentzea indica</name>
    <dbReference type="NCBI Taxonomy" id="2604800"/>
    <lineage>
        <taxon>Bacteria</taxon>
        <taxon>Bacillati</taxon>
        <taxon>Actinomycetota</taxon>
        <taxon>Actinomycetes</taxon>
        <taxon>Pseudonocardiales</taxon>
        <taxon>Pseudonocardiaceae</taxon>
        <taxon>Lentzea</taxon>
    </lineage>
</organism>
<keyword evidence="2" id="KW-1185">Reference proteome</keyword>
<dbReference type="InterPro" id="IPR011990">
    <property type="entry name" value="TPR-like_helical_dom_sf"/>
</dbReference>
<comment type="caution">
    <text evidence="1">The sequence shown here is derived from an EMBL/GenBank/DDBJ whole genome shotgun (WGS) entry which is preliminary data.</text>
</comment>